<gene>
    <name evidence="3" type="ORF">ACETWP_03370</name>
</gene>
<keyword evidence="2" id="KW-0378">Hydrolase</keyword>
<reference evidence="3 4" key="1">
    <citation type="submission" date="2024-09" db="EMBL/GenBank/DDBJ databases">
        <authorList>
            <person name="Salinas-Garcia M.A."/>
            <person name="Prieme A."/>
        </authorList>
    </citation>
    <scope>NUCLEOTIDE SEQUENCE [LARGE SCALE GENOMIC DNA]</scope>
    <source>
        <strain evidence="3 4">DSM 21081</strain>
    </source>
</reference>
<dbReference type="SUPFAM" id="SSF53187">
    <property type="entry name" value="Zn-dependent exopeptidases"/>
    <property type="match status" value="1"/>
</dbReference>
<evidence type="ECO:0000313" key="4">
    <source>
        <dbReference type="Proteomes" id="UP001575652"/>
    </source>
</evidence>
<sequence length="444" mass="46617">MSATAPAHPLTDEGAARAFLADFRSLSGIGATPGGGVDRQAGTVADGQARHWFRGLVEGHGFDVRYDRVGNQFALLELVPGAPYIAVGSHLDSQPLGGRFDGAYGVLAAAHAGIRLAARPAERSVDQTKAHEAGADDAGAAAGAPRFNIAVVNWFNEEGCRFKPSMMGSSVFTGKLTAEQALATADPRGVTVREALAAIGTVGDFSLDVAAYVEIHIEQGRSLEDDGLAIGLVESTWGANKYEFVVHGEQAHTGATLIADRSDALLGASALVVAAREVADRFTDDEHMVITSCGEFTVFPNSPVVVASRVNLLVDVRSTDPDVLAAADAELHRRIADIERSAGVRIERGAEHNWASKAYDAAGMRLAADAADALGLGHGVVRTLAGHDSTNLKDIVPTIMLFVPSVEGISHNEKELTRDGDMLAGVDLLTELLGRVINGEFVRS</sequence>
<dbReference type="Proteomes" id="UP001575652">
    <property type="component" value="Unassembled WGS sequence"/>
</dbReference>
<dbReference type="PIRSF" id="PIRSF001235">
    <property type="entry name" value="Amidase_carbamoylase"/>
    <property type="match status" value="1"/>
</dbReference>
<dbReference type="RefSeq" id="WP_373970783.1">
    <property type="nucleotide sequence ID" value="NZ_JBHDLJ010000002.1"/>
</dbReference>
<dbReference type="Pfam" id="PF01546">
    <property type="entry name" value="Peptidase_M20"/>
    <property type="match status" value="1"/>
</dbReference>
<protein>
    <submittedName>
        <fullName evidence="3">M20 family metallo-hydrolase</fullName>
    </submittedName>
</protein>
<dbReference type="InterPro" id="IPR036264">
    <property type="entry name" value="Bact_exopeptidase_dim_dom"/>
</dbReference>
<proteinExistence type="inferred from homology"/>
<dbReference type="PANTHER" id="PTHR32494">
    <property type="entry name" value="ALLANTOATE DEIMINASE-RELATED"/>
    <property type="match status" value="1"/>
</dbReference>
<comment type="similarity">
    <text evidence="1">Belongs to the peptidase M20 family.</text>
</comment>
<dbReference type="SUPFAM" id="SSF55031">
    <property type="entry name" value="Bacterial exopeptidase dimerisation domain"/>
    <property type="match status" value="1"/>
</dbReference>
<evidence type="ECO:0000256" key="1">
    <source>
        <dbReference type="ARBA" id="ARBA00006153"/>
    </source>
</evidence>
<accession>A0ABV4UMX8</accession>
<keyword evidence="4" id="KW-1185">Reference proteome</keyword>
<dbReference type="EMBL" id="JBHDLJ010000002">
    <property type="protein sequence ID" value="MFB0833617.1"/>
    <property type="molecule type" value="Genomic_DNA"/>
</dbReference>
<dbReference type="PANTHER" id="PTHR32494:SF5">
    <property type="entry name" value="ALLANTOATE AMIDOHYDROLASE"/>
    <property type="match status" value="1"/>
</dbReference>
<evidence type="ECO:0000256" key="2">
    <source>
        <dbReference type="ARBA" id="ARBA00022801"/>
    </source>
</evidence>
<name>A0ABV4UMX8_9MICC</name>
<dbReference type="InterPro" id="IPR010158">
    <property type="entry name" value="Amidase_Cbmase"/>
</dbReference>
<dbReference type="Gene3D" id="3.40.630.10">
    <property type="entry name" value="Zn peptidases"/>
    <property type="match status" value="1"/>
</dbReference>
<organism evidence="3 4">
    <name type="scientific">Arthrobacter halodurans</name>
    <dbReference type="NCBI Taxonomy" id="516699"/>
    <lineage>
        <taxon>Bacteria</taxon>
        <taxon>Bacillati</taxon>
        <taxon>Actinomycetota</taxon>
        <taxon>Actinomycetes</taxon>
        <taxon>Micrococcales</taxon>
        <taxon>Micrococcaceae</taxon>
        <taxon>Arthrobacter</taxon>
    </lineage>
</organism>
<evidence type="ECO:0000313" key="3">
    <source>
        <dbReference type="EMBL" id="MFB0833617.1"/>
    </source>
</evidence>
<dbReference type="Gene3D" id="3.30.70.360">
    <property type="match status" value="1"/>
</dbReference>
<comment type="caution">
    <text evidence="3">The sequence shown here is derived from an EMBL/GenBank/DDBJ whole genome shotgun (WGS) entry which is preliminary data.</text>
</comment>
<dbReference type="InterPro" id="IPR002933">
    <property type="entry name" value="Peptidase_M20"/>
</dbReference>
<dbReference type="CDD" id="cd03884">
    <property type="entry name" value="M20_bAS"/>
    <property type="match status" value="1"/>
</dbReference>